<keyword evidence="2" id="KW-1185">Reference proteome</keyword>
<accession>A0ACC1K4S4</accession>
<keyword evidence="1" id="KW-0238">DNA-binding</keyword>
<name>A0ACC1K4S4_9FUNG</name>
<organism evidence="1 2">
    <name type="scientific">Coemansia nantahalensis</name>
    <dbReference type="NCBI Taxonomy" id="2789366"/>
    <lineage>
        <taxon>Eukaryota</taxon>
        <taxon>Fungi</taxon>
        <taxon>Fungi incertae sedis</taxon>
        <taxon>Zoopagomycota</taxon>
        <taxon>Kickxellomycotina</taxon>
        <taxon>Kickxellomycetes</taxon>
        <taxon>Kickxellales</taxon>
        <taxon>Kickxellaceae</taxon>
        <taxon>Coemansia</taxon>
    </lineage>
</organism>
<gene>
    <name evidence="1" type="primary">VTS1_1</name>
    <name evidence="1" type="ORF">IWQ57_001384</name>
</gene>
<reference evidence="1" key="1">
    <citation type="submission" date="2022-07" db="EMBL/GenBank/DDBJ databases">
        <title>Phylogenomic reconstructions and comparative analyses of Kickxellomycotina fungi.</title>
        <authorList>
            <person name="Reynolds N.K."/>
            <person name="Stajich J.E."/>
            <person name="Barry K."/>
            <person name="Grigoriev I.V."/>
            <person name="Crous P."/>
            <person name="Smith M.E."/>
        </authorList>
    </citation>
    <scope>NUCLEOTIDE SEQUENCE</scope>
    <source>
        <strain evidence="1">CBS 109366</strain>
    </source>
</reference>
<feature type="non-terminal residue" evidence="1">
    <location>
        <position position="129"/>
    </location>
</feature>
<dbReference type="EMBL" id="JANBUJ010000249">
    <property type="protein sequence ID" value="KAJ2773262.1"/>
    <property type="molecule type" value="Genomic_DNA"/>
</dbReference>
<sequence length="129" mass="13897">MSANKPPTATTAAADAAATPAGGSAEQQAPPGLIPPPPRAPFAEGRSGRPASETFFSSAQHPLPEAKHVDRWFESLTHFEDVLEDMAKASLDTDFKSELDTVDEWFSVLAEPERTTALYSLMQHCSDLQ</sequence>
<evidence type="ECO:0000313" key="1">
    <source>
        <dbReference type="EMBL" id="KAJ2773262.1"/>
    </source>
</evidence>
<protein>
    <submittedName>
        <fullName evidence="1">Flap-structured DNA-binding and RNA-binding protein</fullName>
    </submittedName>
</protein>
<evidence type="ECO:0000313" key="2">
    <source>
        <dbReference type="Proteomes" id="UP001140234"/>
    </source>
</evidence>
<proteinExistence type="predicted"/>
<dbReference type="Proteomes" id="UP001140234">
    <property type="component" value="Unassembled WGS sequence"/>
</dbReference>
<comment type="caution">
    <text evidence="1">The sequence shown here is derived from an EMBL/GenBank/DDBJ whole genome shotgun (WGS) entry which is preliminary data.</text>
</comment>